<reference evidence="1" key="1">
    <citation type="submission" date="2019-10" db="EMBL/GenBank/DDBJ databases">
        <authorList>
            <person name="Zhang R."/>
            <person name="Pan Y."/>
            <person name="Wang J."/>
            <person name="Ma R."/>
            <person name="Yu S."/>
        </authorList>
    </citation>
    <scope>NUCLEOTIDE SEQUENCE</scope>
    <source>
        <strain evidence="1">LA-IB0</strain>
        <tissue evidence="1">Leaf</tissue>
    </source>
</reference>
<gene>
    <name evidence="1" type="ORF">BUALT_Bualt02G0090800</name>
</gene>
<sequence>MSIPLESNQKHRYGRALIHQGFFSEEVINQQAKNFVVFISQWMEIYKEPEVVSSCLKISNPLKNFKPVIQNCIRFVVDHLEVWDEENLDISPKMFRMTQLCLNHV</sequence>
<organism evidence="1 2">
    <name type="scientific">Buddleja alternifolia</name>
    <dbReference type="NCBI Taxonomy" id="168488"/>
    <lineage>
        <taxon>Eukaryota</taxon>
        <taxon>Viridiplantae</taxon>
        <taxon>Streptophyta</taxon>
        <taxon>Embryophyta</taxon>
        <taxon>Tracheophyta</taxon>
        <taxon>Spermatophyta</taxon>
        <taxon>Magnoliopsida</taxon>
        <taxon>eudicotyledons</taxon>
        <taxon>Gunneridae</taxon>
        <taxon>Pentapetalae</taxon>
        <taxon>asterids</taxon>
        <taxon>lamiids</taxon>
        <taxon>Lamiales</taxon>
        <taxon>Scrophulariaceae</taxon>
        <taxon>Buddlejeae</taxon>
        <taxon>Buddleja</taxon>
    </lineage>
</organism>
<comment type="caution">
    <text evidence="1">The sequence shown here is derived from an EMBL/GenBank/DDBJ whole genome shotgun (WGS) entry which is preliminary data.</text>
</comment>
<name>A0AAV6Y6P9_9LAMI</name>
<evidence type="ECO:0000313" key="2">
    <source>
        <dbReference type="Proteomes" id="UP000826271"/>
    </source>
</evidence>
<protein>
    <submittedName>
        <fullName evidence="1">Uncharacterized protein</fullName>
    </submittedName>
</protein>
<dbReference type="Proteomes" id="UP000826271">
    <property type="component" value="Unassembled WGS sequence"/>
</dbReference>
<proteinExistence type="predicted"/>
<evidence type="ECO:0000313" key="1">
    <source>
        <dbReference type="EMBL" id="KAG8388102.1"/>
    </source>
</evidence>
<accession>A0AAV6Y6P9</accession>
<dbReference type="AlphaFoldDB" id="A0AAV6Y6P9"/>
<dbReference type="EMBL" id="WHWC01000002">
    <property type="protein sequence ID" value="KAG8388102.1"/>
    <property type="molecule type" value="Genomic_DNA"/>
</dbReference>
<keyword evidence="2" id="KW-1185">Reference proteome</keyword>